<dbReference type="Gene3D" id="2.60.120.10">
    <property type="entry name" value="Jelly Rolls"/>
    <property type="match status" value="1"/>
</dbReference>
<organism evidence="2 3">
    <name type="scientific">Geotalea uraniireducens</name>
    <dbReference type="NCBI Taxonomy" id="351604"/>
    <lineage>
        <taxon>Bacteria</taxon>
        <taxon>Pseudomonadati</taxon>
        <taxon>Thermodesulfobacteriota</taxon>
        <taxon>Desulfuromonadia</taxon>
        <taxon>Geobacterales</taxon>
        <taxon>Geobacteraceae</taxon>
        <taxon>Geotalea</taxon>
    </lineage>
</organism>
<evidence type="ECO:0000313" key="2">
    <source>
        <dbReference type="EMBL" id="BDV44731.1"/>
    </source>
</evidence>
<protein>
    <recommendedName>
        <fullName evidence="1">Cupin fold metalloprotein WbuC cupin domain-containing protein</fullName>
    </recommendedName>
</protein>
<dbReference type="InterPro" id="IPR027565">
    <property type="entry name" value="Cupin_WbuC"/>
</dbReference>
<sequence>MVAITGELLDRLTAEARNHPRRRKNFNLHPSDDFCCHRLLNAVEPGSYVPPHCHLDPAKDESMIILRGCLGIVTFDAAGNVTDRQLLRPGGDTVAVDLPHGSFHSIVSLESGTVFFEAKAGPYLPLAAAEKAGWAPAEGDPRAVAYLAALEGLFHQS</sequence>
<keyword evidence="3" id="KW-1185">Reference proteome</keyword>
<accession>A0ABM8EQK6</accession>
<gene>
    <name evidence="2" type="ORF">GURASL_36540</name>
</gene>
<proteinExistence type="predicted"/>
<feature type="domain" description="Cupin fold metalloprotein WbuC cupin" evidence="1">
    <location>
        <begin position="4"/>
        <end position="87"/>
    </location>
</feature>
<name>A0ABM8EQK6_9BACT</name>
<dbReference type="InterPro" id="IPR011051">
    <property type="entry name" value="RmlC_Cupin_sf"/>
</dbReference>
<dbReference type="EMBL" id="AP027151">
    <property type="protein sequence ID" value="BDV44731.1"/>
    <property type="molecule type" value="Genomic_DNA"/>
</dbReference>
<dbReference type="NCBIfam" id="TIGR04366">
    <property type="entry name" value="cupin_WbuC"/>
    <property type="match status" value="1"/>
</dbReference>
<dbReference type="InterPro" id="IPR046058">
    <property type="entry name" value="WbuC_cupin"/>
</dbReference>
<reference evidence="2 3" key="1">
    <citation type="submission" date="2022-12" db="EMBL/GenBank/DDBJ databases">
        <title>Polyphasic characterization of Geotalea uranireducens NIT-SL11 newly isolated from a complex of sewage sludge and microbially reduced graphene oxide.</title>
        <authorList>
            <person name="Xie L."/>
            <person name="Yoshida N."/>
            <person name="Meng L."/>
        </authorList>
    </citation>
    <scope>NUCLEOTIDE SEQUENCE [LARGE SCALE GENOMIC DNA]</scope>
    <source>
        <strain evidence="2 3">NIT-SL11</strain>
    </source>
</reference>
<dbReference type="CDD" id="cd07005">
    <property type="entry name" value="cupin_WbuC-like"/>
    <property type="match status" value="1"/>
</dbReference>
<evidence type="ECO:0000313" key="3">
    <source>
        <dbReference type="Proteomes" id="UP001317705"/>
    </source>
</evidence>
<evidence type="ECO:0000259" key="1">
    <source>
        <dbReference type="Pfam" id="PF19480"/>
    </source>
</evidence>
<dbReference type="SUPFAM" id="SSF51182">
    <property type="entry name" value="RmlC-like cupins"/>
    <property type="match status" value="1"/>
</dbReference>
<dbReference type="InterPro" id="IPR014710">
    <property type="entry name" value="RmlC-like_jellyroll"/>
</dbReference>
<dbReference type="Proteomes" id="UP001317705">
    <property type="component" value="Chromosome"/>
</dbReference>
<dbReference type="RefSeq" id="WP_282000823.1">
    <property type="nucleotide sequence ID" value="NZ_AP027151.1"/>
</dbReference>
<dbReference type="Pfam" id="PF19480">
    <property type="entry name" value="DUF6016"/>
    <property type="match status" value="1"/>
</dbReference>